<feature type="domain" description="Ubiquitin-like" evidence="2">
    <location>
        <begin position="22"/>
        <end position="95"/>
    </location>
</feature>
<dbReference type="EMBL" id="JAQIZT010000006">
    <property type="protein sequence ID" value="KAJ6992491.1"/>
    <property type="molecule type" value="Genomic_DNA"/>
</dbReference>
<evidence type="ECO:0000259" key="2">
    <source>
        <dbReference type="PROSITE" id="PS50053"/>
    </source>
</evidence>
<feature type="region of interest" description="Disordered" evidence="1">
    <location>
        <begin position="248"/>
        <end position="281"/>
    </location>
</feature>
<dbReference type="PROSITE" id="PS50053">
    <property type="entry name" value="UBIQUITIN_2"/>
    <property type="match status" value="1"/>
</dbReference>
<dbReference type="FunFam" id="3.10.20.90:FF:000154">
    <property type="entry name" value="Large proline-rich protein BAG6"/>
    <property type="match status" value="1"/>
</dbReference>
<dbReference type="PANTHER" id="PTHR15204">
    <property type="entry name" value="LARGE PROLINE-RICH PROTEIN BAG6"/>
    <property type="match status" value="1"/>
</dbReference>
<gene>
    <name evidence="3" type="ORF">NC653_015776</name>
</gene>
<organism evidence="3 4">
    <name type="scientific">Populus alba x Populus x berolinensis</name>
    <dbReference type="NCBI Taxonomy" id="444605"/>
    <lineage>
        <taxon>Eukaryota</taxon>
        <taxon>Viridiplantae</taxon>
        <taxon>Streptophyta</taxon>
        <taxon>Embryophyta</taxon>
        <taxon>Tracheophyta</taxon>
        <taxon>Spermatophyta</taxon>
        <taxon>Magnoliopsida</taxon>
        <taxon>eudicotyledons</taxon>
        <taxon>Gunneridae</taxon>
        <taxon>Pentapetalae</taxon>
        <taxon>rosids</taxon>
        <taxon>fabids</taxon>
        <taxon>Malpighiales</taxon>
        <taxon>Salicaceae</taxon>
        <taxon>Saliceae</taxon>
        <taxon>Populus</taxon>
    </lineage>
</organism>
<sequence>MGSNVADKILKAGEAEGSETNIEIKIKTLDSQIYTLRVDKQMPVPALKEQIASVTGVLSEQQRLICRGKVLKDDQLLSAYHVEDGHTLHMVVRQPIPQSSEGLSNHPGNDPASGSSRHTGQVAPSVVIETFSVPDQGDGVPPEISRIVSAVLGSFGFSNIEGGSEGVDVARERGMSRTSAAGGSTDTSQLQSEQTGTRGLSDRAQNIFGLPSAVSLGSMNPPVIPDSLTTLSQYLSHMRREFDAIGRGGENNAQADAAHRAEQIDSNSMSQSGTGQERLPTPASLAEVIRSSRQLLTEQVAECLLQLAMQLENQADITDPAVRHTTQSSALRTGVQLHNLGALLLELGRTIMTLRLGQAPSEAIVNAGPAIFINQSGPNPLMVQPLPFQPGTSFGAVPVGSRQPGSGLANSTGTGTGILPRRIDIQIRRGSSTATPNNRVDRGQTQQTAGLRNPPTISGGENPSNQTTSRVSEGSSFAGEAVRVVPLRTVVAAVPGTFGRLPSDSSGNSIGLYYPVLGRFQHVASGHGNGGQGSQASGEHHAAGVQTDQPPTLEPAVHQQNTEQPAVHQQNTEQRTRDGNVTILQFNEVTRITWFMKSCKFLVVHISSSASSGGLKGDVMVRLVFTCVSVGGFTCGAANGG</sequence>
<keyword evidence="4" id="KW-1185">Reference proteome</keyword>
<evidence type="ECO:0000256" key="1">
    <source>
        <dbReference type="SAM" id="MobiDB-lite"/>
    </source>
</evidence>
<dbReference type="InterPro" id="IPR019956">
    <property type="entry name" value="Ubiquitin_dom"/>
</dbReference>
<feature type="compositionally biased region" description="Polar residues" evidence="1">
    <location>
        <begin position="558"/>
        <end position="573"/>
    </location>
</feature>
<dbReference type="GO" id="GO:0051787">
    <property type="term" value="F:misfolded protein binding"/>
    <property type="evidence" value="ECO:0007669"/>
    <property type="project" value="TreeGrafter"/>
</dbReference>
<dbReference type="Proteomes" id="UP001164929">
    <property type="component" value="Chromosome 6"/>
</dbReference>
<dbReference type="GO" id="GO:0036503">
    <property type="term" value="P:ERAD pathway"/>
    <property type="evidence" value="ECO:0007669"/>
    <property type="project" value="TreeGrafter"/>
</dbReference>
<reference evidence="3" key="1">
    <citation type="journal article" date="2023" name="Mol. Ecol. Resour.">
        <title>Chromosome-level genome assembly of a triploid poplar Populus alba 'Berolinensis'.</title>
        <authorList>
            <person name="Chen S."/>
            <person name="Yu Y."/>
            <person name="Wang X."/>
            <person name="Wang S."/>
            <person name="Zhang T."/>
            <person name="Zhou Y."/>
            <person name="He R."/>
            <person name="Meng N."/>
            <person name="Wang Y."/>
            <person name="Liu W."/>
            <person name="Liu Z."/>
            <person name="Liu J."/>
            <person name="Guo Q."/>
            <person name="Huang H."/>
            <person name="Sederoff R.R."/>
            <person name="Wang G."/>
            <person name="Qu G."/>
            <person name="Chen S."/>
        </authorList>
    </citation>
    <scope>NUCLEOTIDE SEQUENCE</scope>
    <source>
        <strain evidence="3">SC-2020</strain>
    </source>
</reference>
<comment type="caution">
    <text evidence="3">The sequence shown here is derived from an EMBL/GenBank/DDBJ whole genome shotgun (WGS) entry which is preliminary data.</text>
</comment>
<feature type="compositionally biased region" description="Polar residues" evidence="1">
    <location>
        <begin position="176"/>
        <end position="198"/>
    </location>
</feature>
<feature type="region of interest" description="Disordered" evidence="1">
    <location>
        <begin position="175"/>
        <end position="201"/>
    </location>
</feature>
<feature type="compositionally biased region" description="Polar residues" evidence="1">
    <location>
        <begin position="98"/>
        <end position="119"/>
    </location>
</feature>
<feature type="compositionally biased region" description="Polar residues" evidence="1">
    <location>
        <begin position="264"/>
        <end position="275"/>
    </location>
</feature>
<dbReference type="GO" id="GO:0071818">
    <property type="term" value="C:BAT3 complex"/>
    <property type="evidence" value="ECO:0007669"/>
    <property type="project" value="TreeGrafter"/>
</dbReference>
<dbReference type="AlphaFoldDB" id="A0AAD6VYX0"/>
<dbReference type="Pfam" id="PF00240">
    <property type="entry name" value="ubiquitin"/>
    <property type="match status" value="1"/>
</dbReference>
<dbReference type="PANTHER" id="PTHR15204:SF0">
    <property type="entry name" value="LARGE PROLINE-RICH PROTEIN BAG6"/>
    <property type="match status" value="1"/>
</dbReference>
<dbReference type="InterPro" id="IPR029071">
    <property type="entry name" value="Ubiquitin-like_domsf"/>
</dbReference>
<evidence type="ECO:0000313" key="3">
    <source>
        <dbReference type="EMBL" id="KAJ6992491.1"/>
    </source>
</evidence>
<feature type="region of interest" description="Disordered" evidence="1">
    <location>
        <begin position="524"/>
        <end position="576"/>
    </location>
</feature>
<feature type="region of interest" description="Disordered" evidence="1">
    <location>
        <begin position="98"/>
        <end position="121"/>
    </location>
</feature>
<dbReference type="SUPFAM" id="SSF54236">
    <property type="entry name" value="Ubiquitin-like"/>
    <property type="match status" value="1"/>
</dbReference>
<protein>
    <recommendedName>
        <fullName evidence="2">Ubiquitin-like domain-containing protein</fullName>
    </recommendedName>
</protein>
<dbReference type="GO" id="GO:0031593">
    <property type="term" value="F:polyubiquitin modification-dependent protein binding"/>
    <property type="evidence" value="ECO:0007669"/>
    <property type="project" value="TreeGrafter"/>
</dbReference>
<proteinExistence type="predicted"/>
<evidence type="ECO:0000313" key="4">
    <source>
        <dbReference type="Proteomes" id="UP001164929"/>
    </source>
</evidence>
<dbReference type="PRINTS" id="PR00348">
    <property type="entry name" value="UBIQUITIN"/>
</dbReference>
<dbReference type="CDD" id="cd17039">
    <property type="entry name" value="Ubl_ubiquitin_like"/>
    <property type="match status" value="1"/>
</dbReference>
<dbReference type="SMART" id="SM00213">
    <property type="entry name" value="UBQ"/>
    <property type="match status" value="1"/>
</dbReference>
<dbReference type="Gene3D" id="3.10.20.90">
    <property type="entry name" value="Phosphatidylinositol 3-kinase Catalytic Subunit, Chain A, domain 1"/>
    <property type="match status" value="1"/>
</dbReference>
<dbReference type="InterPro" id="IPR000626">
    <property type="entry name" value="Ubiquitin-like_dom"/>
</dbReference>
<accession>A0AAD6VYX0</accession>
<name>A0AAD6VYX0_9ROSI</name>
<feature type="region of interest" description="Disordered" evidence="1">
    <location>
        <begin position="398"/>
        <end position="477"/>
    </location>
</feature>
<feature type="compositionally biased region" description="Polar residues" evidence="1">
    <location>
        <begin position="429"/>
        <end position="475"/>
    </location>
</feature>